<dbReference type="GO" id="GO:0005743">
    <property type="term" value="C:mitochondrial inner membrane"/>
    <property type="evidence" value="ECO:0007669"/>
    <property type="project" value="UniProtKB-SubCell"/>
</dbReference>
<evidence type="ECO:0000256" key="11">
    <source>
        <dbReference type="ARBA" id="ARBA00023310"/>
    </source>
</evidence>
<evidence type="ECO:0000256" key="6">
    <source>
        <dbReference type="ARBA" id="ARBA00022792"/>
    </source>
</evidence>
<comment type="caution">
    <text evidence="18">The sequence shown here is derived from an EMBL/GenBank/DDBJ whole genome shotgun (WGS) entry which is preliminary data.</text>
</comment>
<keyword evidence="3" id="KW-0813">Transport</keyword>
<evidence type="ECO:0000256" key="16">
    <source>
        <dbReference type="SAM" id="MobiDB-lite"/>
    </source>
</evidence>
<name>A0A8J2RQZ1_9CRUS</name>
<evidence type="ECO:0000256" key="8">
    <source>
        <dbReference type="ARBA" id="ARBA00023065"/>
    </source>
</evidence>
<evidence type="ECO:0000256" key="9">
    <source>
        <dbReference type="ARBA" id="ARBA00023128"/>
    </source>
</evidence>
<dbReference type="GO" id="GO:0015986">
    <property type="term" value="P:proton motive force-driven ATP synthesis"/>
    <property type="evidence" value="ECO:0007669"/>
    <property type="project" value="InterPro"/>
</dbReference>
<comment type="subunit">
    <text evidence="14">Component of the ATP synthase complex composed at least of ATP5F1A/subunit alpha, ATP5F1B/subunit beta, ATP5MC1/subunit c (homooctomer), MT-ATP6/subunit a, MT-ATP8/subunit 8, ATP5ME/subunit e, ATP5MF/subunit f, ATP5MG/subunit g, ATP5MK/subunit k, ATP5MJ/subunit j, ATP5F1C/subunit gamma, ATP5F1D/subunit delta, ATP5F1E/subunit epsilon, ATP5PF/subunit F6, ATP5PB/subunit b, ATP5PD/subunit d, ATP5PO/subunit OSCP. ATP synthase complex consists of a soluble F(1) head domain (subunits alpha(3) and beta(3)) - the catalytic core - and a membrane F(0) domain - the membrane proton channel (subunits c, a, 8, e, f, g, k and j). These two domains are linked by a central stalk (subunits gamma, delta, and epsilon) rotating inside the F1 region and a stationary peripheral stalk (subunits F6, b, d, and OSCP).</text>
</comment>
<dbReference type="SUPFAM" id="SSF57997">
    <property type="entry name" value="Tropomyosin"/>
    <property type="match status" value="1"/>
</dbReference>
<evidence type="ECO:0000313" key="18">
    <source>
        <dbReference type="EMBL" id="CAH0106291.1"/>
    </source>
</evidence>
<evidence type="ECO:0000313" key="19">
    <source>
        <dbReference type="Proteomes" id="UP000789390"/>
    </source>
</evidence>
<comment type="function">
    <text evidence="13">Subunit e, of the mitochondrial membrane ATP synthase complex (F(1)F(0) ATP synthase or Complex V) that produces ATP from ADP in the presence of a proton gradient across the membrane which is generated by electron transport complexes of the respiratory chain. ATP synthase complex consist of a soluble F(1) head domain - the catalytic core - and a membrane F(1) domain - the membrane proton channel. These two domains are linked by a central stalk rotating inside the F(1) region and a stationary peripheral stalk. During catalysis, ATP synthesis in the catalytic domain of F(1) is coupled via a rotary mechanism of the central stalk subunits to proton translocation. In vivo, can only synthesize ATP although its ATP hydrolase activity can be activated artificially in vitro. Part of the complex F(0) domain.</text>
</comment>
<accession>A0A8J2RQZ1</accession>
<evidence type="ECO:0000256" key="17">
    <source>
        <dbReference type="SAM" id="SignalP"/>
    </source>
</evidence>
<keyword evidence="7" id="KW-0007">Acetylation</keyword>
<evidence type="ECO:0000256" key="1">
    <source>
        <dbReference type="ARBA" id="ARBA00004273"/>
    </source>
</evidence>
<dbReference type="EMBL" id="CAKKLH010000223">
    <property type="protein sequence ID" value="CAH0106291.1"/>
    <property type="molecule type" value="Genomic_DNA"/>
</dbReference>
<keyword evidence="6" id="KW-0999">Mitochondrion inner membrane</keyword>
<keyword evidence="19" id="KW-1185">Reference proteome</keyword>
<protein>
    <recommendedName>
        <fullName evidence="15">ATP synthase F(0) complex subunit e, mitochondrial</fullName>
    </recommendedName>
    <alternativeName>
        <fullName evidence="12">ATP synthase membrane subunit e</fullName>
    </alternativeName>
</protein>
<dbReference type="Pfam" id="PF05680">
    <property type="entry name" value="ATP-synt_E"/>
    <property type="match status" value="1"/>
</dbReference>
<dbReference type="PANTHER" id="PTHR12427">
    <property type="entry name" value="ATP SYNTHASE E CHAIN, MITOCHONDRIAL"/>
    <property type="match status" value="1"/>
</dbReference>
<sequence>MKLLTLLLQHLLLVSLYVIISASEIEVDLLKSAIQNLQEHTKNRDSSIVVRRGKRQDFQIFNDTSVSIVGPETFSVQILKEPETISTTVESTTKFVPTILAAAGTSVLGAVEPVTETTTAAAETTTPATETTILAVETTIPAVKTTIRAVETTIPEPAATTNLAAETTIPAAETTTPAAETTTTAAATTTPATATTTPAAETTTPAAETTTPAAETTTPAGETTIPAAETTTPATETTIPETTTPATETTIPAVETTTPATESTIPAAETTTPTAATTTPAGETTIPAAETTTPAAETTIPPAATTTPATETTIPAVETTTPTAATTTPATETTIPAVETTTPAGETTIPAAETTTPAAETTIPPAATTTPAAETTIPAAETTTPTAATTIPAAETTTPAAATTTPATETTIPAAETTTLAGETTIPVVETTIPAAETTTSAAETTIPAAETTIPAAETTTPTAATTTPAADTTTLATATTTPAAATTTPAAETTTAHPTPDLKYLYDALKRIITEPLTKIASLVKYPFKIPRPESQSRSAFDKFLDDQIVNLKKKLKHSTKQELDNIKESWIIFKFYLIDLIAPQSKNSKSIGAAAAANYARSTLLRPQLIKKYHKVFADFVKSVQRMPGFGIDKVMDTWDKIQIVLDSYPRDRSDAHITINEAQKGKSSLIVKFKKILYELQRSPSFTFEQFKENWMVFKLYLDSLKHKSAYIQIKHQFLFSNVAEQRYIRKLFSNFIQDAQRSPDFRIEKLMKYWRFVNKFLKSYEEEVNDVYHVNASDDDYEENLGQILSPSASFNAISASEDQEFQNDTRQRCQRQRLALVKKRKKLINMAALAPVQVSPLIKFGRWSALLLGIMWGSHRFSTLKTKEDAWRVEEAERKIIRDAHKAAEKTKLNREELLYLAGQAGVKVPPNF</sequence>
<comment type="similarity">
    <text evidence="2">Belongs to the ATPase e subunit family.</text>
</comment>
<feature type="signal peptide" evidence="17">
    <location>
        <begin position="1"/>
        <end position="22"/>
    </location>
</feature>
<reference evidence="18" key="1">
    <citation type="submission" date="2021-11" db="EMBL/GenBank/DDBJ databases">
        <authorList>
            <person name="Schell T."/>
        </authorList>
    </citation>
    <scope>NUCLEOTIDE SEQUENCE</scope>
    <source>
        <strain evidence="18">M5</strain>
    </source>
</reference>
<dbReference type="AlphaFoldDB" id="A0A8J2RQZ1"/>
<keyword evidence="5" id="KW-0375">Hydrogen ion transport</keyword>
<evidence type="ECO:0000256" key="14">
    <source>
        <dbReference type="ARBA" id="ARBA00064647"/>
    </source>
</evidence>
<dbReference type="GO" id="GO:0015078">
    <property type="term" value="F:proton transmembrane transporter activity"/>
    <property type="evidence" value="ECO:0007669"/>
    <property type="project" value="InterPro"/>
</dbReference>
<dbReference type="InterPro" id="IPR008386">
    <property type="entry name" value="ATP_synth_F0_esu_mt"/>
</dbReference>
<feature type="chain" id="PRO_5035222937" description="ATP synthase F(0) complex subunit e, mitochondrial" evidence="17">
    <location>
        <begin position="23"/>
        <end position="918"/>
    </location>
</feature>
<keyword evidence="10" id="KW-0472">Membrane</keyword>
<evidence type="ECO:0000256" key="7">
    <source>
        <dbReference type="ARBA" id="ARBA00022990"/>
    </source>
</evidence>
<evidence type="ECO:0000256" key="12">
    <source>
        <dbReference type="ARBA" id="ARBA00032202"/>
    </source>
</evidence>
<keyword evidence="17" id="KW-0732">Signal</keyword>
<evidence type="ECO:0000256" key="3">
    <source>
        <dbReference type="ARBA" id="ARBA00022448"/>
    </source>
</evidence>
<evidence type="ECO:0000256" key="13">
    <source>
        <dbReference type="ARBA" id="ARBA00057306"/>
    </source>
</evidence>
<dbReference type="GO" id="GO:0045259">
    <property type="term" value="C:proton-transporting ATP synthase complex"/>
    <property type="evidence" value="ECO:0007669"/>
    <property type="project" value="UniProtKB-KW"/>
</dbReference>
<dbReference type="Proteomes" id="UP000789390">
    <property type="component" value="Unassembled WGS sequence"/>
</dbReference>
<gene>
    <name evidence="18" type="ORF">DGAL_LOCUS9445</name>
</gene>
<feature type="region of interest" description="Disordered" evidence="16">
    <location>
        <begin position="167"/>
        <end position="419"/>
    </location>
</feature>
<organism evidence="18 19">
    <name type="scientific">Daphnia galeata</name>
    <dbReference type="NCBI Taxonomy" id="27404"/>
    <lineage>
        <taxon>Eukaryota</taxon>
        <taxon>Metazoa</taxon>
        <taxon>Ecdysozoa</taxon>
        <taxon>Arthropoda</taxon>
        <taxon>Crustacea</taxon>
        <taxon>Branchiopoda</taxon>
        <taxon>Diplostraca</taxon>
        <taxon>Cladocera</taxon>
        <taxon>Anomopoda</taxon>
        <taxon>Daphniidae</taxon>
        <taxon>Daphnia</taxon>
    </lineage>
</organism>
<comment type="subcellular location">
    <subcellularLocation>
        <location evidence="1">Mitochondrion inner membrane</location>
    </subcellularLocation>
</comment>
<evidence type="ECO:0000256" key="2">
    <source>
        <dbReference type="ARBA" id="ARBA00007333"/>
    </source>
</evidence>
<evidence type="ECO:0000256" key="5">
    <source>
        <dbReference type="ARBA" id="ARBA00022781"/>
    </source>
</evidence>
<evidence type="ECO:0000256" key="15">
    <source>
        <dbReference type="ARBA" id="ARBA00074682"/>
    </source>
</evidence>
<evidence type="ECO:0000256" key="10">
    <source>
        <dbReference type="ARBA" id="ARBA00023136"/>
    </source>
</evidence>
<dbReference type="OrthoDB" id="9982108at2759"/>
<keyword evidence="4" id="KW-0138">CF(0)</keyword>
<evidence type="ECO:0000256" key="4">
    <source>
        <dbReference type="ARBA" id="ARBA00022547"/>
    </source>
</evidence>
<keyword evidence="9" id="KW-0496">Mitochondrion</keyword>
<keyword evidence="11" id="KW-0066">ATP synthesis</keyword>
<keyword evidence="8" id="KW-0406">Ion transport</keyword>
<proteinExistence type="inferred from homology"/>
<dbReference type="PANTHER" id="PTHR12427:SF1">
    <property type="entry name" value="ATP SYNTHASE SUBUNIT E, MITOCHONDRIAL"/>
    <property type="match status" value="1"/>
</dbReference>